<dbReference type="Proteomes" id="UP000732527">
    <property type="component" value="Unassembled WGS sequence"/>
</dbReference>
<comment type="caution">
    <text evidence="1">The sequence shown here is derived from an EMBL/GenBank/DDBJ whole genome shotgun (WGS) entry which is preliminary data.</text>
</comment>
<organism evidence="1 2">
    <name type="scientific">Lactobacillus johnsonii</name>
    <dbReference type="NCBI Taxonomy" id="33959"/>
    <lineage>
        <taxon>Bacteria</taxon>
        <taxon>Bacillati</taxon>
        <taxon>Bacillota</taxon>
        <taxon>Bacilli</taxon>
        <taxon>Lactobacillales</taxon>
        <taxon>Lactobacillaceae</taxon>
        <taxon>Lactobacillus</taxon>
    </lineage>
</organism>
<evidence type="ECO:0000313" key="2">
    <source>
        <dbReference type="Proteomes" id="UP000732527"/>
    </source>
</evidence>
<name>A0A921JPD7_LACJH</name>
<sequence>MNTNKELPNENKTLPIKEDEVITLAMNTNNLTAGLDYLESMALNMESTNQHEIEQLAGLIAGMKELSAKNGRILANIKL</sequence>
<reference evidence="1" key="1">
    <citation type="journal article" date="2021" name="PeerJ">
        <title>Extensive microbial diversity within the chicken gut microbiome revealed by metagenomics and culture.</title>
        <authorList>
            <person name="Gilroy R."/>
            <person name="Ravi A."/>
            <person name="Getino M."/>
            <person name="Pursley I."/>
            <person name="Horton D.L."/>
            <person name="Alikhan N.F."/>
            <person name="Baker D."/>
            <person name="Gharbi K."/>
            <person name="Hall N."/>
            <person name="Watson M."/>
            <person name="Adriaenssens E.M."/>
            <person name="Foster-Nyarko E."/>
            <person name="Jarju S."/>
            <person name="Secka A."/>
            <person name="Antonio M."/>
            <person name="Oren A."/>
            <person name="Chaudhuri R.R."/>
            <person name="La Ragione R."/>
            <person name="Hildebrand F."/>
            <person name="Pallen M.J."/>
        </authorList>
    </citation>
    <scope>NUCLEOTIDE SEQUENCE</scope>
    <source>
        <strain evidence="1">CHK192-2623</strain>
    </source>
</reference>
<dbReference type="AlphaFoldDB" id="A0A921JPD7"/>
<dbReference type="EMBL" id="DYYQ01000044">
    <property type="protein sequence ID" value="HJE49942.1"/>
    <property type="molecule type" value="Genomic_DNA"/>
</dbReference>
<reference evidence="1" key="2">
    <citation type="submission" date="2021-09" db="EMBL/GenBank/DDBJ databases">
        <authorList>
            <person name="Gilroy R."/>
        </authorList>
    </citation>
    <scope>NUCLEOTIDE SEQUENCE</scope>
    <source>
        <strain evidence="1">CHK192-2623</strain>
    </source>
</reference>
<accession>A0A921JPD7</accession>
<protein>
    <submittedName>
        <fullName evidence="1">Uncharacterized protein</fullName>
    </submittedName>
</protein>
<proteinExistence type="predicted"/>
<gene>
    <name evidence="1" type="ORF">K8V69_07170</name>
</gene>
<evidence type="ECO:0000313" key="1">
    <source>
        <dbReference type="EMBL" id="HJE49942.1"/>
    </source>
</evidence>